<dbReference type="EMBL" id="FONX01000003">
    <property type="protein sequence ID" value="SFE62656.1"/>
    <property type="molecule type" value="Genomic_DNA"/>
</dbReference>
<gene>
    <name evidence="3" type="ORF">SAMN04489711_103357</name>
</gene>
<evidence type="ECO:0000313" key="4">
    <source>
        <dbReference type="Proteomes" id="UP000199119"/>
    </source>
</evidence>
<name>A0A1I2C2I9_9BURK</name>
<dbReference type="SUPFAM" id="SSF53448">
    <property type="entry name" value="Nucleotide-diphospho-sugar transferases"/>
    <property type="match status" value="1"/>
</dbReference>
<feature type="transmembrane region" description="Helical" evidence="1">
    <location>
        <begin position="275"/>
        <end position="297"/>
    </location>
</feature>
<dbReference type="STRING" id="1177982.SAMN04489711_103357"/>
<evidence type="ECO:0000313" key="3">
    <source>
        <dbReference type="EMBL" id="SFE62656.1"/>
    </source>
</evidence>
<accession>A0A1I2C2I9</accession>
<sequence>MTPTDTHLPPVRIAAMLPCYNEALAIRQVIEEFKTCLPEARIYVFDNNSTDDTVAIARACGAEVIAVRSQGKGNVVRRMFADIDADVYVMVDGDATYDLRDLRQHIGQLLAERLDMVVGCRRDDGSNPQTYRPGHRLGNRLLTGSVHGIFGQGYTDMLSGYRVFSRRYAKSFPAMARGFETETELTVHALVLRMPYAEVDIHYRARPEGSVSKLSTLRDGWRILGTIAKLFASEKPLMFFSLIAAVLAAASLGLAIPLLTTYLHTGLVPRLPTGVAATGIMLCAALSLVCGIVMHSVTLGRREAKLLAYLAVPVWQGPAA</sequence>
<dbReference type="InterPro" id="IPR001173">
    <property type="entry name" value="Glyco_trans_2-like"/>
</dbReference>
<protein>
    <submittedName>
        <fullName evidence="3">Glycosyltransferase involved in cell wall bisynthesis</fullName>
    </submittedName>
</protein>
<feature type="transmembrane region" description="Helical" evidence="1">
    <location>
        <begin position="237"/>
        <end position="263"/>
    </location>
</feature>
<keyword evidence="1" id="KW-1133">Transmembrane helix</keyword>
<dbReference type="GO" id="GO:0016740">
    <property type="term" value="F:transferase activity"/>
    <property type="evidence" value="ECO:0007669"/>
    <property type="project" value="UniProtKB-KW"/>
</dbReference>
<reference evidence="4" key="1">
    <citation type="submission" date="2016-10" db="EMBL/GenBank/DDBJ databases">
        <authorList>
            <person name="Varghese N."/>
            <person name="Submissions S."/>
        </authorList>
    </citation>
    <scope>NUCLEOTIDE SEQUENCE [LARGE SCALE GENOMIC DNA]</scope>
    <source>
        <strain evidence="4">DSM 27981</strain>
    </source>
</reference>
<dbReference type="AlphaFoldDB" id="A0A1I2C2I9"/>
<dbReference type="Gene3D" id="3.90.550.10">
    <property type="entry name" value="Spore Coat Polysaccharide Biosynthesis Protein SpsA, Chain A"/>
    <property type="match status" value="1"/>
</dbReference>
<keyword evidence="4" id="KW-1185">Reference proteome</keyword>
<dbReference type="OrthoDB" id="276604at2"/>
<dbReference type="PANTHER" id="PTHR48090">
    <property type="entry name" value="UNDECAPRENYL-PHOSPHATE 4-DEOXY-4-FORMAMIDO-L-ARABINOSE TRANSFERASE-RELATED"/>
    <property type="match status" value="1"/>
</dbReference>
<feature type="domain" description="Glycosyltransferase 2-like" evidence="2">
    <location>
        <begin position="17"/>
        <end position="168"/>
    </location>
</feature>
<dbReference type="Proteomes" id="UP000199119">
    <property type="component" value="Unassembled WGS sequence"/>
</dbReference>
<dbReference type="InterPro" id="IPR050256">
    <property type="entry name" value="Glycosyltransferase_2"/>
</dbReference>
<dbReference type="RefSeq" id="WP_092938810.1">
    <property type="nucleotide sequence ID" value="NZ_FONX01000003.1"/>
</dbReference>
<keyword evidence="1" id="KW-0472">Membrane</keyword>
<keyword evidence="1" id="KW-0812">Transmembrane</keyword>
<keyword evidence="3" id="KW-0808">Transferase</keyword>
<organism evidence="3 4">
    <name type="scientific">Paracidovorax wautersii</name>
    <dbReference type="NCBI Taxonomy" id="1177982"/>
    <lineage>
        <taxon>Bacteria</taxon>
        <taxon>Pseudomonadati</taxon>
        <taxon>Pseudomonadota</taxon>
        <taxon>Betaproteobacteria</taxon>
        <taxon>Burkholderiales</taxon>
        <taxon>Comamonadaceae</taxon>
        <taxon>Paracidovorax</taxon>
    </lineage>
</organism>
<dbReference type="CDD" id="cd04179">
    <property type="entry name" value="DPM_DPG-synthase_like"/>
    <property type="match status" value="1"/>
</dbReference>
<evidence type="ECO:0000256" key="1">
    <source>
        <dbReference type="SAM" id="Phobius"/>
    </source>
</evidence>
<evidence type="ECO:0000259" key="2">
    <source>
        <dbReference type="Pfam" id="PF00535"/>
    </source>
</evidence>
<proteinExistence type="predicted"/>
<dbReference type="Pfam" id="PF00535">
    <property type="entry name" value="Glycos_transf_2"/>
    <property type="match status" value="1"/>
</dbReference>
<dbReference type="PANTHER" id="PTHR48090:SF7">
    <property type="entry name" value="RFBJ PROTEIN"/>
    <property type="match status" value="1"/>
</dbReference>
<dbReference type="InterPro" id="IPR029044">
    <property type="entry name" value="Nucleotide-diphossugar_trans"/>
</dbReference>